<dbReference type="Proteomes" id="UP001314170">
    <property type="component" value="Unassembled WGS sequence"/>
</dbReference>
<dbReference type="GO" id="GO:0003677">
    <property type="term" value="F:DNA binding"/>
    <property type="evidence" value="ECO:0007669"/>
    <property type="project" value="InterPro"/>
</dbReference>
<protein>
    <recommendedName>
        <fullName evidence="3">NAC domain-containing protein</fullName>
    </recommendedName>
</protein>
<comment type="caution">
    <text evidence="1">The sequence shown here is derived from an EMBL/GenBank/DDBJ whole genome shotgun (WGS) entry which is preliminary data.</text>
</comment>
<name>A0AAV1QTM9_9ROSI</name>
<gene>
    <name evidence="1" type="ORF">DCAF_LOCUS1663</name>
</gene>
<organism evidence="1 2">
    <name type="scientific">Dovyalis caffra</name>
    <dbReference type="NCBI Taxonomy" id="77055"/>
    <lineage>
        <taxon>Eukaryota</taxon>
        <taxon>Viridiplantae</taxon>
        <taxon>Streptophyta</taxon>
        <taxon>Embryophyta</taxon>
        <taxon>Tracheophyta</taxon>
        <taxon>Spermatophyta</taxon>
        <taxon>Magnoliopsida</taxon>
        <taxon>eudicotyledons</taxon>
        <taxon>Gunneridae</taxon>
        <taxon>Pentapetalae</taxon>
        <taxon>rosids</taxon>
        <taxon>fabids</taxon>
        <taxon>Malpighiales</taxon>
        <taxon>Salicaceae</taxon>
        <taxon>Flacourtieae</taxon>
        <taxon>Dovyalis</taxon>
    </lineage>
</organism>
<dbReference type="SUPFAM" id="SSF101941">
    <property type="entry name" value="NAC domain"/>
    <property type="match status" value="1"/>
</dbReference>
<dbReference type="GO" id="GO:0006355">
    <property type="term" value="P:regulation of DNA-templated transcription"/>
    <property type="evidence" value="ECO:0007669"/>
    <property type="project" value="InterPro"/>
</dbReference>
<sequence>MGRSSSSMVFVGSLDKELSKSTVGFSGIPIGFAFHPFDRNLVTHYLYKKIWDAFGGIDNEDLLFFTNLRKISPTTSLTHRQVGGVGGSEFDGLSRYSPTRIPNPRLGMVLG</sequence>
<reference evidence="1 2" key="1">
    <citation type="submission" date="2024-01" db="EMBL/GenBank/DDBJ databases">
        <authorList>
            <person name="Waweru B."/>
        </authorList>
    </citation>
    <scope>NUCLEOTIDE SEQUENCE [LARGE SCALE GENOMIC DNA]</scope>
</reference>
<dbReference type="EMBL" id="CAWUPB010000234">
    <property type="protein sequence ID" value="CAK7324029.1"/>
    <property type="molecule type" value="Genomic_DNA"/>
</dbReference>
<keyword evidence="2" id="KW-1185">Reference proteome</keyword>
<evidence type="ECO:0008006" key="3">
    <source>
        <dbReference type="Google" id="ProtNLM"/>
    </source>
</evidence>
<dbReference type="AlphaFoldDB" id="A0AAV1QTM9"/>
<evidence type="ECO:0000313" key="2">
    <source>
        <dbReference type="Proteomes" id="UP001314170"/>
    </source>
</evidence>
<accession>A0AAV1QTM9</accession>
<proteinExistence type="predicted"/>
<evidence type="ECO:0000313" key="1">
    <source>
        <dbReference type="EMBL" id="CAK7324029.1"/>
    </source>
</evidence>
<dbReference type="InterPro" id="IPR036093">
    <property type="entry name" value="NAC_dom_sf"/>
</dbReference>